<dbReference type="EMBL" id="KN840456">
    <property type="protein sequence ID" value="KIP10277.1"/>
    <property type="molecule type" value="Genomic_DNA"/>
</dbReference>
<dbReference type="HOGENOM" id="CLU_535408_0_0_1"/>
<feature type="compositionally biased region" description="Low complexity" evidence="1">
    <location>
        <begin position="306"/>
        <end position="315"/>
    </location>
</feature>
<reference evidence="3 4" key="1">
    <citation type="journal article" date="2014" name="PLoS Genet.">
        <title>Analysis of the Phlebiopsis gigantea genome, transcriptome and secretome provides insight into its pioneer colonization strategies of wood.</title>
        <authorList>
            <person name="Hori C."/>
            <person name="Ishida T."/>
            <person name="Igarashi K."/>
            <person name="Samejima M."/>
            <person name="Suzuki H."/>
            <person name="Master E."/>
            <person name="Ferreira P."/>
            <person name="Ruiz-Duenas F.J."/>
            <person name="Held B."/>
            <person name="Canessa P."/>
            <person name="Larrondo L.F."/>
            <person name="Schmoll M."/>
            <person name="Druzhinina I.S."/>
            <person name="Kubicek C.P."/>
            <person name="Gaskell J.A."/>
            <person name="Kersten P."/>
            <person name="St John F."/>
            <person name="Glasner J."/>
            <person name="Sabat G."/>
            <person name="Splinter BonDurant S."/>
            <person name="Syed K."/>
            <person name="Yadav J."/>
            <person name="Mgbeahuruike A.C."/>
            <person name="Kovalchuk A."/>
            <person name="Asiegbu F.O."/>
            <person name="Lackner G."/>
            <person name="Hoffmeister D."/>
            <person name="Rencoret J."/>
            <person name="Gutierrez A."/>
            <person name="Sun H."/>
            <person name="Lindquist E."/>
            <person name="Barry K."/>
            <person name="Riley R."/>
            <person name="Grigoriev I.V."/>
            <person name="Henrissat B."/>
            <person name="Kues U."/>
            <person name="Berka R.M."/>
            <person name="Martinez A.T."/>
            <person name="Covert S.F."/>
            <person name="Blanchette R.A."/>
            <person name="Cullen D."/>
        </authorList>
    </citation>
    <scope>NUCLEOTIDE SEQUENCE [LARGE SCALE GENOMIC DNA]</scope>
    <source>
        <strain evidence="3 4">11061_1 CR5-6</strain>
    </source>
</reference>
<protein>
    <recommendedName>
        <fullName evidence="2">Senescence domain-containing protein</fullName>
    </recommendedName>
</protein>
<keyword evidence="4" id="KW-1185">Reference proteome</keyword>
<proteinExistence type="predicted"/>
<name>A0A0C3SBS6_PHLG1</name>
<evidence type="ECO:0000313" key="3">
    <source>
        <dbReference type="EMBL" id="KIP10277.1"/>
    </source>
</evidence>
<feature type="region of interest" description="Disordered" evidence="1">
    <location>
        <begin position="487"/>
        <end position="507"/>
    </location>
</feature>
<feature type="region of interest" description="Disordered" evidence="1">
    <location>
        <begin position="126"/>
        <end position="151"/>
    </location>
</feature>
<feature type="compositionally biased region" description="Polar residues" evidence="1">
    <location>
        <begin position="346"/>
        <end position="357"/>
    </location>
</feature>
<evidence type="ECO:0000256" key="1">
    <source>
        <dbReference type="SAM" id="MobiDB-lite"/>
    </source>
</evidence>
<gene>
    <name evidence="3" type="ORF">PHLGIDRAFT_33952</name>
</gene>
<feature type="region of interest" description="Disordered" evidence="1">
    <location>
        <begin position="346"/>
        <end position="366"/>
    </location>
</feature>
<feature type="region of interest" description="Disordered" evidence="1">
    <location>
        <begin position="288"/>
        <end position="326"/>
    </location>
</feature>
<organism evidence="3 4">
    <name type="scientific">Phlebiopsis gigantea (strain 11061_1 CR5-6)</name>
    <name type="common">White-rot fungus</name>
    <name type="synonym">Peniophora gigantea</name>
    <dbReference type="NCBI Taxonomy" id="745531"/>
    <lineage>
        <taxon>Eukaryota</taxon>
        <taxon>Fungi</taxon>
        <taxon>Dikarya</taxon>
        <taxon>Basidiomycota</taxon>
        <taxon>Agaricomycotina</taxon>
        <taxon>Agaricomycetes</taxon>
        <taxon>Polyporales</taxon>
        <taxon>Phanerochaetaceae</taxon>
        <taxon>Phlebiopsis</taxon>
    </lineage>
</organism>
<dbReference type="InterPro" id="IPR045036">
    <property type="entry name" value="Spartin-like"/>
</dbReference>
<dbReference type="OrthoDB" id="20821at2759"/>
<dbReference type="STRING" id="745531.A0A0C3SBS6"/>
<dbReference type="PANTHER" id="PTHR21068:SF43">
    <property type="entry name" value="SPARTIN"/>
    <property type="match status" value="1"/>
</dbReference>
<feature type="domain" description="Senescence" evidence="2">
    <location>
        <begin position="253"/>
        <end position="480"/>
    </location>
</feature>
<dbReference type="InterPro" id="IPR009686">
    <property type="entry name" value="Senescence/spartin_C"/>
</dbReference>
<dbReference type="PANTHER" id="PTHR21068">
    <property type="entry name" value="SPARTIN"/>
    <property type="match status" value="1"/>
</dbReference>
<evidence type="ECO:0000313" key="4">
    <source>
        <dbReference type="Proteomes" id="UP000053257"/>
    </source>
</evidence>
<dbReference type="Proteomes" id="UP000053257">
    <property type="component" value="Unassembled WGS sequence"/>
</dbReference>
<sequence>MSFTLLTLPQVTLWDGPVPSAGSLRLEYVPSSDYTSAVKDPNTPGSLVFHVGSHSSTLQPGFPVKLLVSLQGQRTYCFDVKDSENRERTVRLGIPTPTDDIAHVAQDIETLDQLLTQYTDLAWSMEPAKSLPPPLPARRSPAPQPVHEDEDHRTNIKDSLQHAKPVQDADLRGRLVLMDEANGDVVGELPGTIVIQEDPTLRYDPNTSNAVVLEMQPDMYDACTGVKDMSAIGEELLEAREVVVRAVSPEEQDWVMKGATLISQAISGSTSLLLSGITSASNFYIAHSSPGSPIPPSDSPHPTTPPTTSQSALTTAHAMSGKARAVSAKTADIVGGAIARAMGAKVTSTNSMPQNNGGPPPYMTSPQGTPLPYAVYTPRHRPQLPRVQVNTEAEEGPRGPPKMKDKLFMSANLLITTVDDSARRVFDVGTDRLGAVVGHKYGPEAQRSTHLASHTARNVVLIYVDVRGFARTALLKKAGKEFVKARLSGNGDKNNSSSINTPIKVQS</sequence>
<evidence type="ECO:0000259" key="2">
    <source>
        <dbReference type="Pfam" id="PF06911"/>
    </source>
</evidence>
<feature type="compositionally biased region" description="Polar residues" evidence="1">
    <location>
        <begin position="491"/>
        <end position="507"/>
    </location>
</feature>
<feature type="compositionally biased region" description="Pro residues" evidence="1">
    <location>
        <begin position="292"/>
        <end position="305"/>
    </location>
</feature>
<dbReference type="GO" id="GO:0051301">
    <property type="term" value="P:cell division"/>
    <property type="evidence" value="ECO:0007669"/>
    <property type="project" value="TreeGrafter"/>
</dbReference>
<accession>A0A0C3SBS6</accession>
<dbReference type="GO" id="GO:0005886">
    <property type="term" value="C:plasma membrane"/>
    <property type="evidence" value="ECO:0007669"/>
    <property type="project" value="TreeGrafter"/>
</dbReference>
<dbReference type="Pfam" id="PF06911">
    <property type="entry name" value="Senescence"/>
    <property type="match status" value="1"/>
</dbReference>
<dbReference type="AlphaFoldDB" id="A0A0C3SBS6"/>